<accession>A0ABN9PWV1</accession>
<evidence type="ECO:0000256" key="5">
    <source>
        <dbReference type="SAM" id="MobiDB-lite"/>
    </source>
</evidence>
<evidence type="ECO:0000313" key="8">
    <source>
        <dbReference type="EMBL" id="CAK0797749.1"/>
    </source>
</evidence>
<dbReference type="Pfam" id="PF03176">
    <property type="entry name" value="MMPL"/>
    <property type="match status" value="1"/>
</dbReference>
<feature type="transmembrane region" description="Helical" evidence="6">
    <location>
        <begin position="223"/>
        <end position="246"/>
    </location>
</feature>
<gene>
    <name evidence="8" type="ORF">PCOR1329_LOCUS6744</name>
</gene>
<proteinExistence type="predicted"/>
<evidence type="ECO:0000256" key="2">
    <source>
        <dbReference type="ARBA" id="ARBA00022692"/>
    </source>
</evidence>
<feature type="region of interest" description="Disordered" evidence="5">
    <location>
        <begin position="300"/>
        <end position="334"/>
    </location>
</feature>
<dbReference type="InterPro" id="IPR042480">
    <property type="entry name" value="DISP3"/>
</dbReference>
<keyword evidence="3 6" id="KW-1133">Transmembrane helix</keyword>
<dbReference type="InterPro" id="IPR004869">
    <property type="entry name" value="MMPL_dom"/>
</dbReference>
<feature type="transmembrane region" description="Helical" evidence="6">
    <location>
        <begin position="181"/>
        <end position="203"/>
    </location>
</feature>
<evidence type="ECO:0000313" key="9">
    <source>
        <dbReference type="Proteomes" id="UP001189429"/>
    </source>
</evidence>
<dbReference type="PROSITE" id="PS50156">
    <property type="entry name" value="SSD"/>
    <property type="match status" value="1"/>
</dbReference>
<keyword evidence="4 6" id="KW-0472">Membrane</keyword>
<feature type="non-terminal residue" evidence="8">
    <location>
        <position position="334"/>
    </location>
</feature>
<sequence length="334" mass="37119">DGYAFVSYDGLGNLADINSTLRAMMQQGVYWWVDADFDARHLKSKSTRSLFRGGVPLEPQVITGSLVEVDEDNKKHASWLRQLFDKHLISANDKFQHITVTWHEPSHLSSHEVIARWRILLHDVSWALGSFIFVAVFLVIQTRSLILAMMAISSICISFTTAFYFYAVVAGFPRMYLRADFMSLFLVVGISADNMLILSQTFALARARTSLRDLGPEEHMRWAYYRAGSATLFTTATTCTSFFSLLLSSMPVLRGFGFYMGTVVALNYVNAMVIFAAVLVLRDRYGTCACCRSPVHAAESLEGGMPPASPRDSAVPSLGGGAARSPPRRLSQDR</sequence>
<feature type="transmembrane region" description="Helical" evidence="6">
    <location>
        <begin position="258"/>
        <end position="281"/>
    </location>
</feature>
<comment type="caution">
    <text evidence="8">The sequence shown here is derived from an EMBL/GenBank/DDBJ whole genome shotgun (WGS) entry which is preliminary data.</text>
</comment>
<keyword evidence="9" id="KW-1185">Reference proteome</keyword>
<dbReference type="InterPro" id="IPR000731">
    <property type="entry name" value="SSD"/>
</dbReference>
<evidence type="ECO:0000259" key="7">
    <source>
        <dbReference type="PROSITE" id="PS50156"/>
    </source>
</evidence>
<feature type="non-terminal residue" evidence="8">
    <location>
        <position position="1"/>
    </location>
</feature>
<reference evidence="8" key="1">
    <citation type="submission" date="2023-10" db="EMBL/GenBank/DDBJ databases">
        <authorList>
            <person name="Chen Y."/>
            <person name="Shah S."/>
            <person name="Dougan E. K."/>
            <person name="Thang M."/>
            <person name="Chan C."/>
        </authorList>
    </citation>
    <scope>NUCLEOTIDE SEQUENCE [LARGE SCALE GENOMIC DNA]</scope>
</reference>
<feature type="transmembrane region" description="Helical" evidence="6">
    <location>
        <begin position="119"/>
        <end position="140"/>
    </location>
</feature>
<evidence type="ECO:0000256" key="1">
    <source>
        <dbReference type="ARBA" id="ARBA00004141"/>
    </source>
</evidence>
<evidence type="ECO:0000256" key="6">
    <source>
        <dbReference type="SAM" id="Phobius"/>
    </source>
</evidence>
<evidence type="ECO:0000256" key="4">
    <source>
        <dbReference type="ARBA" id="ARBA00023136"/>
    </source>
</evidence>
<organism evidence="8 9">
    <name type="scientific">Prorocentrum cordatum</name>
    <dbReference type="NCBI Taxonomy" id="2364126"/>
    <lineage>
        <taxon>Eukaryota</taxon>
        <taxon>Sar</taxon>
        <taxon>Alveolata</taxon>
        <taxon>Dinophyceae</taxon>
        <taxon>Prorocentrales</taxon>
        <taxon>Prorocentraceae</taxon>
        <taxon>Prorocentrum</taxon>
    </lineage>
</organism>
<protein>
    <recommendedName>
        <fullName evidence="7">SSD domain-containing protein</fullName>
    </recommendedName>
</protein>
<evidence type="ECO:0000256" key="3">
    <source>
        <dbReference type="ARBA" id="ARBA00022989"/>
    </source>
</evidence>
<name>A0ABN9PWV1_9DINO</name>
<feature type="transmembrane region" description="Helical" evidence="6">
    <location>
        <begin position="146"/>
        <end position="169"/>
    </location>
</feature>
<dbReference type="Gene3D" id="1.20.1640.10">
    <property type="entry name" value="Multidrug efflux transporter AcrB transmembrane domain"/>
    <property type="match status" value="1"/>
</dbReference>
<dbReference type="PANTHER" id="PTHR46687:SF1">
    <property type="entry name" value="PROTEIN DISPATCHED HOMOLOG 3"/>
    <property type="match status" value="1"/>
</dbReference>
<dbReference type="PANTHER" id="PTHR46687">
    <property type="entry name" value="PROTEIN DISPATCHED HOMOLOG 3"/>
    <property type="match status" value="1"/>
</dbReference>
<feature type="domain" description="SSD" evidence="7">
    <location>
        <begin position="185"/>
        <end position="281"/>
    </location>
</feature>
<comment type="subcellular location">
    <subcellularLocation>
        <location evidence="1">Membrane</location>
        <topology evidence="1">Multi-pass membrane protein</topology>
    </subcellularLocation>
</comment>
<dbReference type="Proteomes" id="UP001189429">
    <property type="component" value="Unassembled WGS sequence"/>
</dbReference>
<keyword evidence="2 6" id="KW-0812">Transmembrane</keyword>
<dbReference type="EMBL" id="CAUYUJ010001812">
    <property type="protein sequence ID" value="CAK0797749.1"/>
    <property type="molecule type" value="Genomic_DNA"/>
</dbReference>
<dbReference type="SUPFAM" id="SSF82866">
    <property type="entry name" value="Multidrug efflux transporter AcrB transmembrane domain"/>
    <property type="match status" value="1"/>
</dbReference>